<dbReference type="InterPro" id="IPR025948">
    <property type="entry name" value="HTH-like_dom"/>
</dbReference>
<dbReference type="Pfam" id="PF13333">
    <property type="entry name" value="rve_2"/>
    <property type="match status" value="1"/>
</dbReference>
<keyword evidence="4" id="KW-1185">Reference proteome</keyword>
<dbReference type="NCBIfam" id="NF033516">
    <property type="entry name" value="transpos_IS3"/>
    <property type="match status" value="1"/>
</dbReference>
<dbReference type="Pfam" id="PF00665">
    <property type="entry name" value="rve"/>
    <property type="match status" value="1"/>
</dbReference>
<dbReference type="AlphaFoldDB" id="A0A5C5V1A5"/>
<accession>A0A5C5V1A5</accession>
<sequence>MSDRIAAAEQIVAEKVASVREVCDCLAIGRADFYKRRSLPIATKRQATANLTPLVIDIFWRHRRRYGTRRIVDELKDLGIPAARRTVANILKNQGLKAIQPKSFQPRTTDSRHCLGYSPNLLLEEFVLREINQLWVADITYVPLAEKRFAYLAMVMDRFSRRLIGWRFELSMTEDLVIGALRDAIRMRRPPPDLIHHSDRGGQYAGKRFRSLLRRASIRQSMSRAADCYDNAFMESCFGTIKTELEMTEYEDVGVGARELGEYFRYYNCDRKHSSLGYQTPVQFENNQPCRK</sequence>
<organism evidence="2 4">
    <name type="scientific">Blastopirellula retiformator</name>
    <dbReference type="NCBI Taxonomy" id="2527970"/>
    <lineage>
        <taxon>Bacteria</taxon>
        <taxon>Pseudomonadati</taxon>
        <taxon>Planctomycetota</taxon>
        <taxon>Planctomycetia</taxon>
        <taxon>Pirellulales</taxon>
        <taxon>Pirellulaceae</taxon>
        <taxon>Blastopirellula</taxon>
    </lineage>
</organism>
<dbReference type="InterPro" id="IPR036397">
    <property type="entry name" value="RNaseH_sf"/>
</dbReference>
<dbReference type="Proteomes" id="UP000318878">
    <property type="component" value="Unassembled WGS sequence"/>
</dbReference>
<name>A0A5C5V1A5_9BACT</name>
<dbReference type="GO" id="GO:0015074">
    <property type="term" value="P:DNA integration"/>
    <property type="evidence" value="ECO:0007669"/>
    <property type="project" value="InterPro"/>
</dbReference>
<dbReference type="EMBL" id="SJPF01000002">
    <property type="protein sequence ID" value="TWT34112.1"/>
    <property type="molecule type" value="Genomic_DNA"/>
</dbReference>
<dbReference type="RefSeq" id="WP_146430055.1">
    <property type="nucleotide sequence ID" value="NZ_SJPF01000002.1"/>
</dbReference>
<dbReference type="InterPro" id="IPR048020">
    <property type="entry name" value="Transpos_IS3"/>
</dbReference>
<dbReference type="InterPro" id="IPR050900">
    <property type="entry name" value="Transposase_IS3/IS150/IS904"/>
</dbReference>
<feature type="domain" description="Integrase catalytic" evidence="1">
    <location>
        <begin position="115"/>
        <end position="289"/>
    </location>
</feature>
<dbReference type="InterPro" id="IPR001584">
    <property type="entry name" value="Integrase_cat-core"/>
</dbReference>
<evidence type="ECO:0000313" key="2">
    <source>
        <dbReference type="EMBL" id="TWT31522.1"/>
    </source>
</evidence>
<comment type="caution">
    <text evidence="2">The sequence shown here is derived from an EMBL/GenBank/DDBJ whole genome shotgun (WGS) entry which is preliminary data.</text>
</comment>
<evidence type="ECO:0000313" key="4">
    <source>
        <dbReference type="Proteomes" id="UP000318878"/>
    </source>
</evidence>
<dbReference type="OrthoDB" id="289367at2"/>
<dbReference type="SUPFAM" id="SSF53098">
    <property type="entry name" value="Ribonuclease H-like"/>
    <property type="match status" value="1"/>
</dbReference>
<dbReference type="Pfam" id="PF13276">
    <property type="entry name" value="HTH_21"/>
    <property type="match status" value="1"/>
</dbReference>
<dbReference type="PROSITE" id="PS50994">
    <property type="entry name" value="INTEGRASE"/>
    <property type="match status" value="1"/>
</dbReference>
<evidence type="ECO:0000259" key="1">
    <source>
        <dbReference type="PROSITE" id="PS50994"/>
    </source>
</evidence>
<dbReference type="GO" id="GO:0003676">
    <property type="term" value="F:nucleic acid binding"/>
    <property type="evidence" value="ECO:0007669"/>
    <property type="project" value="InterPro"/>
</dbReference>
<dbReference type="InterPro" id="IPR012337">
    <property type="entry name" value="RNaseH-like_sf"/>
</dbReference>
<gene>
    <name evidence="3" type="ORF">Enr8_15040</name>
    <name evidence="2" type="ORF">Enr8_34440</name>
</gene>
<proteinExistence type="predicted"/>
<dbReference type="PANTHER" id="PTHR46889:SF7">
    <property type="entry name" value="TRANSPOSASE FOR INSERTION SEQUENCE ELEMENT IS904"/>
    <property type="match status" value="1"/>
</dbReference>
<reference evidence="2 4" key="1">
    <citation type="submission" date="2019-02" db="EMBL/GenBank/DDBJ databases">
        <title>Deep-cultivation of Planctomycetes and their phenomic and genomic characterization uncovers novel biology.</title>
        <authorList>
            <person name="Wiegand S."/>
            <person name="Jogler M."/>
            <person name="Boedeker C."/>
            <person name="Pinto D."/>
            <person name="Vollmers J."/>
            <person name="Rivas-Marin E."/>
            <person name="Kohn T."/>
            <person name="Peeters S.H."/>
            <person name="Heuer A."/>
            <person name="Rast P."/>
            <person name="Oberbeckmann S."/>
            <person name="Bunk B."/>
            <person name="Jeske O."/>
            <person name="Meyerdierks A."/>
            <person name="Storesund J.E."/>
            <person name="Kallscheuer N."/>
            <person name="Luecker S."/>
            <person name="Lage O.M."/>
            <person name="Pohl T."/>
            <person name="Merkel B.J."/>
            <person name="Hornburger P."/>
            <person name="Mueller R.-W."/>
            <person name="Bruemmer F."/>
            <person name="Labrenz M."/>
            <person name="Spormann A.M."/>
            <person name="Op Den Camp H."/>
            <person name="Overmann J."/>
            <person name="Amann R."/>
            <person name="Jetten M.S.M."/>
            <person name="Mascher T."/>
            <person name="Medema M.H."/>
            <person name="Devos D.P."/>
            <person name="Kaster A.-K."/>
            <person name="Ovreas L."/>
            <person name="Rohde M."/>
            <person name="Galperin M.Y."/>
            <person name="Jogler C."/>
        </authorList>
    </citation>
    <scope>NUCLEOTIDE SEQUENCE [LARGE SCALE GENOMIC DNA]</scope>
    <source>
        <strain evidence="2 4">Enr8</strain>
    </source>
</reference>
<protein>
    <submittedName>
        <fullName evidence="2">Integrase core domain protein</fullName>
    </submittedName>
</protein>
<dbReference type="EMBL" id="SJPF01000004">
    <property type="protein sequence ID" value="TWT31522.1"/>
    <property type="molecule type" value="Genomic_DNA"/>
</dbReference>
<dbReference type="PANTHER" id="PTHR46889">
    <property type="entry name" value="TRANSPOSASE INSF FOR INSERTION SEQUENCE IS3B-RELATED"/>
    <property type="match status" value="1"/>
</dbReference>
<dbReference type="Gene3D" id="3.30.420.10">
    <property type="entry name" value="Ribonuclease H-like superfamily/Ribonuclease H"/>
    <property type="match status" value="1"/>
</dbReference>
<evidence type="ECO:0000313" key="3">
    <source>
        <dbReference type="EMBL" id="TWT34112.1"/>
    </source>
</evidence>